<dbReference type="InterPro" id="IPR029044">
    <property type="entry name" value="Nucleotide-diphossugar_trans"/>
</dbReference>
<dbReference type="InterPro" id="IPR001173">
    <property type="entry name" value="Glyco_trans_2-like"/>
</dbReference>
<protein>
    <recommendedName>
        <fullName evidence="8">Glycosyltransferase 2-like domain-containing protein</fullName>
    </recommendedName>
</protein>
<keyword evidence="6" id="KW-1133">Transmembrane helix</keyword>
<dbReference type="Gene3D" id="3.90.550.10">
    <property type="entry name" value="Spore Coat Polysaccharide Biosynthesis Protein SpsA, Chain A"/>
    <property type="match status" value="1"/>
</dbReference>
<dbReference type="CDD" id="cd04179">
    <property type="entry name" value="DPM_DPG-synthase_like"/>
    <property type="match status" value="1"/>
</dbReference>
<dbReference type="GO" id="GO:0099621">
    <property type="term" value="F:undecaprenyl-phosphate 4-deoxy-4-formamido-L-arabinose transferase activity"/>
    <property type="evidence" value="ECO:0007669"/>
    <property type="project" value="TreeGrafter"/>
</dbReference>
<comment type="caution">
    <text evidence="9">The sequence shown here is derived from an EMBL/GenBank/DDBJ whole genome shotgun (WGS) entry which is preliminary data.</text>
</comment>
<organism evidence="9 10">
    <name type="scientific">Candidatus Gottesmanbacteria bacterium RBG_13_45_10</name>
    <dbReference type="NCBI Taxonomy" id="1798370"/>
    <lineage>
        <taxon>Bacteria</taxon>
        <taxon>Candidatus Gottesmaniibacteriota</taxon>
    </lineage>
</organism>
<gene>
    <name evidence="9" type="ORF">A2Z00_04030</name>
</gene>
<keyword evidence="1" id="KW-1003">Cell membrane</keyword>
<dbReference type="InterPro" id="IPR050256">
    <property type="entry name" value="Glycosyltransferase_2"/>
</dbReference>
<evidence type="ECO:0000313" key="9">
    <source>
        <dbReference type="EMBL" id="OGG11949.1"/>
    </source>
</evidence>
<evidence type="ECO:0000256" key="1">
    <source>
        <dbReference type="ARBA" id="ARBA00022475"/>
    </source>
</evidence>
<keyword evidence="4" id="KW-0812">Transmembrane</keyword>
<dbReference type="STRING" id="1798370.A2Z00_04030"/>
<keyword evidence="7" id="KW-0472">Membrane</keyword>
<evidence type="ECO:0000256" key="5">
    <source>
        <dbReference type="ARBA" id="ARBA00022985"/>
    </source>
</evidence>
<dbReference type="Pfam" id="PF00535">
    <property type="entry name" value="Glycos_transf_2"/>
    <property type="match status" value="1"/>
</dbReference>
<evidence type="ECO:0000256" key="2">
    <source>
        <dbReference type="ARBA" id="ARBA00022676"/>
    </source>
</evidence>
<dbReference type="PANTHER" id="PTHR48090:SF3">
    <property type="entry name" value="UNDECAPRENYL-PHOSPHATE 4-DEOXY-4-FORMAMIDO-L-ARABINOSE TRANSFERASE"/>
    <property type="match status" value="1"/>
</dbReference>
<keyword evidence="5" id="KW-0448">Lipopolysaccharide biosynthesis</keyword>
<evidence type="ECO:0000256" key="3">
    <source>
        <dbReference type="ARBA" id="ARBA00022679"/>
    </source>
</evidence>
<evidence type="ECO:0000259" key="8">
    <source>
        <dbReference type="Pfam" id="PF00535"/>
    </source>
</evidence>
<proteinExistence type="predicted"/>
<dbReference type="AlphaFoldDB" id="A0A1F5ZHG2"/>
<accession>A0A1F5ZHG2</accession>
<evidence type="ECO:0000256" key="7">
    <source>
        <dbReference type="ARBA" id="ARBA00023136"/>
    </source>
</evidence>
<evidence type="ECO:0000256" key="6">
    <source>
        <dbReference type="ARBA" id="ARBA00022989"/>
    </source>
</evidence>
<feature type="domain" description="Glycosyltransferase 2-like" evidence="8">
    <location>
        <begin position="6"/>
        <end position="166"/>
    </location>
</feature>
<dbReference type="Proteomes" id="UP000177268">
    <property type="component" value="Unassembled WGS sequence"/>
</dbReference>
<sequence>MKPTISIVTIAKNEEHTIADILEEAIPVLKTVASKYEIVVNDDASMDRTPQILDKLRRKYPCIRVFHQSRSLGIAQGVEFLYQKARYTYVYILPGDGQYTAHDLQRMLTKALAGCDIVVGKRVQKRYTLWRAIVSYLFNMSARIFFHVETFDAGSIKLYHRKILRDFQPISRGVFNEAERIIRAKRAGYRICESPAHHFVRVGGKATGAKPSLILEACIDMIRLWYLLNIRHVIVL</sequence>
<evidence type="ECO:0000256" key="4">
    <source>
        <dbReference type="ARBA" id="ARBA00022692"/>
    </source>
</evidence>
<evidence type="ECO:0000313" key="10">
    <source>
        <dbReference type="Proteomes" id="UP000177268"/>
    </source>
</evidence>
<dbReference type="PANTHER" id="PTHR48090">
    <property type="entry name" value="UNDECAPRENYL-PHOSPHATE 4-DEOXY-4-FORMAMIDO-L-ARABINOSE TRANSFERASE-RELATED"/>
    <property type="match status" value="1"/>
</dbReference>
<name>A0A1F5ZHG2_9BACT</name>
<dbReference type="GO" id="GO:0005886">
    <property type="term" value="C:plasma membrane"/>
    <property type="evidence" value="ECO:0007669"/>
    <property type="project" value="TreeGrafter"/>
</dbReference>
<dbReference type="EMBL" id="MFIZ01000009">
    <property type="protein sequence ID" value="OGG11949.1"/>
    <property type="molecule type" value="Genomic_DNA"/>
</dbReference>
<keyword evidence="2" id="KW-0328">Glycosyltransferase</keyword>
<dbReference type="GO" id="GO:0009103">
    <property type="term" value="P:lipopolysaccharide biosynthetic process"/>
    <property type="evidence" value="ECO:0007669"/>
    <property type="project" value="UniProtKB-KW"/>
</dbReference>
<reference evidence="9 10" key="1">
    <citation type="journal article" date="2016" name="Nat. Commun.">
        <title>Thousands of microbial genomes shed light on interconnected biogeochemical processes in an aquifer system.</title>
        <authorList>
            <person name="Anantharaman K."/>
            <person name="Brown C.T."/>
            <person name="Hug L.A."/>
            <person name="Sharon I."/>
            <person name="Castelle C.J."/>
            <person name="Probst A.J."/>
            <person name="Thomas B.C."/>
            <person name="Singh A."/>
            <person name="Wilkins M.J."/>
            <person name="Karaoz U."/>
            <person name="Brodie E.L."/>
            <person name="Williams K.H."/>
            <person name="Hubbard S.S."/>
            <person name="Banfield J.F."/>
        </authorList>
    </citation>
    <scope>NUCLEOTIDE SEQUENCE [LARGE SCALE GENOMIC DNA]</scope>
</reference>
<dbReference type="SUPFAM" id="SSF53448">
    <property type="entry name" value="Nucleotide-diphospho-sugar transferases"/>
    <property type="match status" value="1"/>
</dbReference>
<keyword evidence="3" id="KW-0808">Transferase</keyword>